<dbReference type="Proteomes" id="UP000297777">
    <property type="component" value="Unassembled WGS sequence"/>
</dbReference>
<name>A0A4Z1F1R9_9HELO</name>
<keyword evidence="3" id="KW-1185">Reference proteome</keyword>
<proteinExistence type="predicted"/>
<feature type="compositionally biased region" description="Polar residues" evidence="1">
    <location>
        <begin position="1"/>
        <end position="21"/>
    </location>
</feature>
<protein>
    <submittedName>
        <fullName evidence="2">Uncharacterized protein</fullName>
    </submittedName>
</protein>
<feature type="region of interest" description="Disordered" evidence="1">
    <location>
        <begin position="1"/>
        <end position="31"/>
    </location>
</feature>
<dbReference type="OrthoDB" id="10527589at2759"/>
<evidence type="ECO:0000313" key="3">
    <source>
        <dbReference type="Proteomes" id="UP000297777"/>
    </source>
</evidence>
<organism evidence="2 3">
    <name type="scientific">Botrytis tulipae</name>
    <dbReference type="NCBI Taxonomy" id="87230"/>
    <lineage>
        <taxon>Eukaryota</taxon>
        <taxon>Fungi</taxon>
        <taxon>Dikarya</taxon>
        <taxon>Ascomycota</taxon>
        <taxon>Pezizomycotina</taxon>
        <taxon>Leotiomycetes</taxon>
        <taxon>Helotiales</taxon>
        <taxon>Sclerotiniaceae</taxon>
        <taxon>Botrytis</taxon>
    </lineage>
</organism>
<sequence>MSSSYSSDEARSTLNPVSQAASKAFKDAKKEGISKKAENHYGMVQQWSLTIGHDEGEVVHPGYSSMSCAESRGQANSK</sequence>
<gene>
    <name evidence="2" type="ORF">BTUL_0011g01030</name>
</gene>
<evidence type="ECO:0000256" key="1">
    <source>
        <dbReference type="SAM" id="MobiDB-lite"/>
    </source>
</evidence>
<reference evidence="2 3" key="1">
    <citation type="submission" date="2017-12" db="EMBL/GenBank/DDBJ databases">
        <title>Comparative genomics of Botrytis spp.</title>
        <authorList>
            <person name="Valero-Jimenez C.A."/>
            <person name="Tapia P."/>
            <person name="Veloso J."/>
            <person name="Silva-Moreno E."/>
            <person name="Staats M."/>
            <person name="Valdes J.H."/>
            <person name="Van Kan J.A.L."/>
        </authorList>
    </citation>
    <scope>NUCLEOTIDE SEQUENCE [LARGE SCALE GENOMIC DNA]</scope>
    <source>
        <strain evidence="2 3">Bt9001</strain>
    </source>
</reference>
<dbReference type="EMBL" id="PQXH01000011">
    <property type="protein sequence ID" value="TGO18296.1"/>
    <property type="molecule type" value="Genomic_DNA"/>
</dbReference>
<evidence type="ECO:0000313" key="2">
    <source>
        <dbReference type="EMBL" id="TGO18296.1"/>
    </source>
</evidence>
<accession>A0A4Z1F1R9</accession>
<dbReference type="AlphaFoldDB" id="A0A4Z1F1R9"/>
<comment type="caution">
    <text evidence="2">The sequence shown here is derived from an EMBL/GenBank/DDBJ whole genome shotgun (WGS) entry which is preliminary data.</text>
</comment>